<keyword evidence="5" id="KW-0418">Kinase</keyword>
<accession>A0AAE1SQG0</accession>
<protein>
    <recommendedName>
        <fullName evidence="1">non-specific serine/threonine protein kinase</fullName>
        <ecNumber evidence="1">2.7.11.1</ecNumber>
    </recommendedName>
</protein>
<keyword evidence="3" id="KW-0808">Transferase</keyword>
<proteinExistence type="predicted"/>
<evidence type="ECO:0000313" key="10">
    <source>
        <dbReference type="EMBL" id="KAK4372846.1"/>
    </source>
</evidence>
<keyword evidence="4" id="KW-0547">Nucleotide-binding</keyword>
<keyword evidence="2" id="KW-0723">Serine/threonine-protein kinase</keyword>
<dbReference type="Gene3D" id="1.10.510.10">
    <property type="entry name" value="Transferase(Phosphotransferase) domain 1"/>
    <property type="match status" value="1"/>
</dbReference>
<evidence type="ECO:0000256" key="4">
    <source>
        <dbReference type="ARBA" id="ARBA00022741"/>
    </source>
</evidence>
<name>A0AAE1SQG0_9SOLA</name>
<dbReference type="EC" id="2.7.11.1" evidence="1"/>
<evidence type="ECO:0000256" key="6">
    <source>
        <dbReference type="ARBA" id="ARBA00022840"/>
    </source>
</evidence>
<dbReference type="InterPro" id="IPR052059">
    <property type="entry name" value="CR_Ser/Thr_kinase"/>
</dbReference>
<feature type="domain" description="Protein kinase" evidence="9">
    <location>
        <begin position="1"/>
        <end position="120"/>
    </location>
</feature>
<evidence type="ECO:0000256" key="5">
    <source>
        <dbReference type="ARBA" id="ARBA00022777"/>
    </source>
</evidence>
<dbReference type="PANTHER" id="PTHR47973">
    <property type="entry name" value="CYSTEINE-RICH RECEPTOR-LIKE PROTEIN KINASE 3"/>
    <property type="match status" value="1"/>
</dbReference>
<dbReference type="AlphaFoldDB" id="A0AAE1SQG0"/>
<keyword evidence="6" id="KW-0067">ATP-binding</keyword>
<evidence type="ECO:0000259" key="9">
    <source>
        <dbReference type="PROSITE" id="PS50011"/>
    </source>
</evidence>
<gene>
    <name evidence="10" type="ORF">RND71_008230</name>
</gene>
<dbReference type="GO" id="GO:0005524">
    <property type="term" value="F:ATP binding"/>
    <property type="evidence" value="ECO:0007669"/>
    <property type="project" value="UniProtKB-KW"/>
</dbReference>
<evidence type="ECO:0000256" key="8">
    <source>
        <dbReference type="ARBA" id="ARBA00048679"/>
    </source>
</evidence>
<comment type="caution">
    <text evidence="10">The sequence shown here is derived from an EMBL/GenBank/DDBJ whole genome shotgun (WGS) entry which is preliminary data.</text>
</comment>
<evidence type="ECO:0000256" key="3">
    <source>
        <dbReference type="ARBA" id="ARBA00022679"/>
    </source>
</evidence>
<organism evidence="10 11">
    <name type="scientific">Anisodus tanguticus</name>
    <dbReference type="NCBI Taxonomy" id="243964"/>
    <lineage>
        <taxon>Eukaryota</taxon>
        <taxon>Viridiplantae</taxon>
        <taxon>Streptophyta</taxon>
        <taxon>Embryophyta</taxon>
        <taxon>Tracheophyta</taxon>
        <taxon>Spermatophyta</taxon>
        <taxon>Magnoliopsida</taxon>
        <taxon>eudicotyledons</taxon>
        <taxon>Gunneridae</taxon>
        <taxon>Pentapetalae</taxon>
        <taxon>asterids</taxon>
        <taxon>lamiids</taxon>
        <taxon>Solanales</taxon>
        <taxon>Solanaceae</taxon>
        <taxon>Solanoideae</taxon>
        <taxon>Hyoscyameae</taxon>
        <taxon>Anisodus</taxon>
    </lineage>
</organism>
<reference evidence="10" key="1">
    <citation type="submission" date="2023-12" db="EMBL/GenBank/DDBJ databases">
        <title>Genome assembly of Anisodus tanguticus.</title>
        <authorList>
            <person name="Wang Y.-J."/>
        </authorList>
    </citation>
    <scope>NUCLEOTIDE SEQUENCE</scope>
    <source>
        <strain evidence="10">KB-2021</strain>
        <tissue evidence="10">Leaf</tissue>
    </source>
</reference>
<evidence type="ECO:0000313" key="11">
    <source>
        <dbReference type="Proteomes" id="UP001291623"/>
    </source>
</evidence>
<keyword evidence="11" id="KW-1185">Reference proteome</keyword>
<dbReference type="FunFam" id="1.10.510.10:FF:001023">
    <property type="entry name" value="Os07g0541700 protein"/>
    <property type="match status" value="1"/>
</dbReference>
<dbReference type="GO" id="GO:0004674">
    <property type="term" value="F:protein serine/threonine kinase activity"/>
    <property type="evidence" value="ECO:0007669"/>
    <property type="project" value="UniProtKB-KW"/>
</dbReference>
<dbReference type="Proteomes" id="UP001291623">
    <property type="component" value="Unassembled WGS sequence"/>
</dbReference>
<dbReference type="PROSITE" id="PS50011">
    <property type="entry name" value="PROTEIN_KINASE_DOM"/>
    <property type="match status" value="1"/>
</dbReference>
<comment type="catalytic activity">
    <reaction evidence="8">
        <text>L-seryl-[protein] + ATP = O-phospho-L-seryl-[protein] + ADP + H(+)</text>
        <dbReference type="Rhea" id="RHEA:17989"/>
        <dbReference type="Rhea" id="RHEA-COMP:9863"/>
        <dbReference type="Rhea" id="RHEA-COMP:11604"/>
        <dbReference type="ChEBI" id="CHEBI:15378"/>
        <dbReference type="ChEBI" id="CHEBI:29999"/>
        <dbReference type="ChEBI" id="CHEBI:30616"/>
        <dbReference type="ChEBI" id="CHEBI:83421"/>
        <dbReference type="ChEBI" id="CHEBI:456216"/>
        <dbReference type="EC" id="2.7.11.1"/>
    </reaction>
</comment>
<evidence type="ECO:0000256" key="1">
    <source>
        <dbReference type="ARBA" id="ARBA00012513"/>
    </source>
</evidence>
<dbReference type="Pfam" id="PF00069">
    <property type="entry name" value="Pkinase"/>
    <property type="match status" value="1"/>
</dbReference>
<dbReference type="SUPFAM" id="SSF56112">
    <property type="entry name" value="Protein kinase-like (PK-like)"/>
    <property type="match status" value="1"/>
</dbReference>
<dbReference type="EMBL" id="JAVYJV010000004">
    <property type="protein sequence ID" value="KAK4372846.1"/>
    <property type="molecule type" value="Genomic_DNA"/>
</dbReference>
<dbReference type="InterPro" id="IPR011009">
    <property type="entry name" value="Kinase-like_dom_sf"/>
</dbReference>
<evidence type="ECO:0000256" key="7">
    <source>
        <dbReference type="ARBA" id="ARBA00047899"/>
    </source>
</evidence>
<comment type="catalytic activity">
    <reaction evidence="7">
        <text>L-threonyl-[protein] + ATP = O-phospho-L-threonyl-[protein] + ADP + H(+)</text>
        <dbReference type="Rhea" id="RHEA:46608"/>
        <dbReference type="Rhea" id="RHEA-COMP:11060"/>
        <dbReference type="Rhea" id="RHEA-COMP:11605"/>
        <dbReference type="ChEBI" id="CHEBI:15378"/>
        <dbReference type="ChEBI" id="CHEBI:30013"/>
        <dbReference type="ChEBI" id="CHEBI:30616"/>
        <dbReference type="ChEBI" id="CHEBI:61977"/>
        <dbReference type="ChEBI" id="CHEBI:456216"/>
        <dbReference type="EC" id="2.7.11.1"/>
    </reaction>
</comment>
<dbReference type="InterPro" id="IPR000719">
    <property type="entry name" value="Prot_kinase_dom"/>
</dbReference>
<dbReference type="InterPro" id="IPR008271">
    <property type="entry name" value="Ser/Thr_kinase_AS"/>
</dbReference>
<sequence length="120" mass="13562">MRYKEFRVATEDVAINDEEVKNDYDGRTKMRPCVKDKAKCVRSNMIYGISKLRREFRLPITAKGLAFLHEGSKMKIIHRDIKSSNVLVDENFDAKIADFGLARSLAADKTHLSTGIAGTL</sequence>
<dbReference type="PROSITE" id="PS00108">
    <property type="entry name" value="PROTEIN_KINASE_ST"/>
    <property type="match status" value="1"/>
</dbReference>
<evidence type="ECO:0000256" key="2">
    <source>
        <dbReference type="ARBA" id="ARBA00022527"/>
    </source>
</evidence>